<reference evidence="3" key="1">
    <citation type="submission" date="2020-01" db="EMBL/GenBank/DDBJ databases">
        <title>Draft genome sequence of the Termite Coptotermes fromosanus.</title>
        <authorList>
            <person name="Itakura S."/>
            <person name="Yosikawa Y."/>
            <person name="Umezawa K."/>
        </authorList>
    </citation>
    <scope>NUCLEOTIDE SEQUENCE [LARGE SCALE GENOMIC DNA]</scope>
</reference>
<sequence>EAYDMIRKSTHLLLTRSLSGFLSSSFHKRSFTLLQVIQIIIDTGYIEEARVSLEEFVSNITRYV</sequence>
<gene>
    <name evidence="2" type="ORF">Cfor_02112</name>
</gene>
<evidence type="ECO:0000313" key="3">
    <source>
        <dbReference type="Proteomes" id="UP000502823"/>
    </source>
</evidence>
<feature type="domain" description="Exocyst complex subunit EXOC6/Sec15 C-terminal" evidence="1">
    <location>
        <begin position="2"/>
        <end position="61"/>
    </location>
</feature>
<dbReference type="OrthoDB" id="10267033at2759"/>
<dbReference type="Gene3D" id="1.10.357.30">
    <property type="entry name" value="Exocyst complex subunit Sec15 C-terminal domain, N-terminal subdomain"/>
    <property type="match status" value="1"/>
</dbReference>
<name>A0A6L2PWS6_COPFO</name>
<feature type="non-terminal residue" evidence="2">
    <location>
        <position position="64"/>
    </location>
</feature>
<dbReference type="Pfam" id="PF04091">
    <property type="entry name" value="Sec15_C"/>
    <property type="match status" value="1"/>
</dbReference>
<dbReference type="InterPro" id="IPR046361">
    <property type="entry name" value="EXOC6/Sec15_C"/>
</dbReference>
<organism evidence="2 3">
    <name type="scientific">Coptotermes formosanus</name>
    <name type="common">Formosan subterranean termite</name>
    <dbReference type="NCBI Taxonomy" id="36987"/>
    <lineage>
        <taxon>Eukaryota</taxon>
        <taxon>Metazoa</taxon>
        <taxon>Ecdysozoa</taxon>
        <taxon>Arthropoda</taxon>
        <taxon>Hexapoda</taxon>
        <taxon>Insecta</taxon>
        <taxon>Pterygota</taxon>
        <taxon>Neoptera</taxon>
        <taxon>Polyneoptera</taxon>
        <taxon>Dictyoptera</taxon>
        <taxon>Blattodea</taxon>
        <taxon>Blattoidea</taxon>
        <taxon>Termitoidae</taxon>
        <taxon>Rhinotermitidae</taxon>
        <taxon>Coptotermes</taxon>
    </lineage>
</organism>
<dbReference type="AlphaFoldDB" id="A0A6L2PWS6"/>
<keyword evidence="3" id="KW-1185">Reference proteome</keyword>
<accession>A0A6L2PWS6</accession>
<feature type="non-terminal residue" evidence="2">
    <location>
        <position position="1"/>
    </location>
</feature>
<evidence type="ECO:0000259" key="1">
    <source>
        <dbReference type="Pfam" id="PF04091"/>
    </source>
</evidence>
<dbReference type="InterPro" id="IPR042045">
    <property type="entry name" value="EXOC6/Sec15_C_dom1"/>
</dbReference>
<evidence type="ECO:0000313" key="2">
    <source>
        <dbReference type="EMBL" id="GFG36989.1"/>
    </source>
</evidence>
<dbReference type="Proteomes" id="UP000502823">
    <property type="component" value="Unassembled WGS sequence"/>
</dbReference>
<proteinExistence type="predicted"/>
<dbReference type="EMBL" id="BLKM01006330">
    <property type="protein sequence ID" value="GFG36989.1"/>
    <property type="molecule type" value="Genomic_DNA"/>
</dbReference>
<protein>
    <recommendedName>
        <fullName evidence="1">Exocyst complex subunit EXOC6/Sec15 C-terminal domain-containing protein</fullName>
    </recommendedName>
</protein>
<dbReference type="InParanoid" id="A0A6L2PWS6"/>
<comment type="caution">
    <text evidence="2">The sequence shown here is derived from an EMBL/GenBank/DDBJ whole genome shotgun (WGS) entry which is preliminary data.</text>
</comment>